<dbReference type="AlphaFoldDB" id="V6LL32"/>
<sequence length="96" mass="11103">MRKIDRALILVQQPIYTFVLFKFRVVQLGPYNTTIMLLLYVGVLGITVITGYVTSWLLEDVVFKANIFLMKKQLKLKQDYLIHLALSKTSHKSVES</sequence>
<keyword evidence="1" id="KW-1133">Transmembrane helix</keyword>
<organism evidence="2">
    <name type="scientific">Spironucleus salmonicida</name>
    <dbReference type="NCBI Taxonomy" id="348837"/>
    <lineage>
        <taxon>Eukaryota</taxon>
        <taxon>Metamonada</taxon>
        <taxon>Diplomonadida</taxon>
        <taxon>Hexamitidae</taxon>
        <taxon>Hexamitinae</taxon>
        <taxon>Spironucleus</taxon>
    </lineage>
</organism>
<reference evidence="2" key="1">
    <citation type="journal article" date="2014" name="PLoS Genet.">
        <title>The Genome of Spironucleus salmonicida Highlights a Fish Pathogen Adapted to Fluctuating Environments.</title>
        <authorList>
            <person name="Xu F."/>
            <person name="Jerlstrom-Hultqvist J."/>
            <person name="Einarsson E."/>
            <person name="Astvaldsson A."/>
            <person name="Svard S.G."/>
            <person name="Andersson J.O."/>
        </authorList>
    </citation>
    <scope>NUCLEOTIDE SEQUENCE</scope>
</reference>
<keyword evidence="1 2" id="KW-0812">Transmembrane</keyword>
<feature type="transmembrane region" description="Helical" evidence="1">
    <location>
        <begin position="7"/>
        <end position="25"/>
    </location>
</feature>
<keyword evidence="1" id="KW-0472">Membrane</keyword>
<dbReference type="EMBL" id="KI546170">
    <property type="protein sequence ID" value="EST41389.1"/>
    <property type="molecule type" value="Genomic_DNA"/>
</dbReference>
<evidence type="ECO:0000313" key="2">
    <source>
        <dbReference type="EMBL" id="EST41389.1"/>
    </source>
</evidence>
<gene>
    <name evidence="2" type="ORF">SS50377_19105</name>
</gene>
<feature type="transmembrane region" description="Helical" evidence="1">
    <location>
        <begin position="37"/>
        <end position="58"/>
    </location>
</feature>
<proteinExistence type="predicted"/>
<evidence type="ECO:0000256" key="1">
    <source>
        <dbReference type="SAM" id="Phobius"/>
    </source>
</evidence>
<protein>
    <submittedName>
        <fullName evidence="2">Transmembrane domain-containing protein</fullName>
    </submittedName>
</protein>
<name>V6LL32_9EUKA</name>
<accession>V6LL32</accession>